<reference evidence="1 2" key="1">
    <citation type="submission" date="2014-03" db="EMBL/GenBank/DDBJ databases">
        <title>Draft genome of the hookworm Oesophagostomum dentatum.</title>
        <authorList>
            <person name="Mitreva M."/>
        </authorList>
    </citation>
    <scope>NUCLEOTIDE SEQUENCE [LARGE SCALE GENOMIC DNA]</scope>
    <source>
        <strain evidence="1 2">OD-Hann</strain>
    </source>
</reference>
<gene>
    <name evidence="1" type="ORF">OESDEN_22390</name>
</gene>
<protein>
    <submittedName>
        <fullName evidence="1">Uncharacterized protein</fullName>
    </submittedName>
</protein>
<proteinExistence type="predicted"/>
<dbReference type="AlphaFoldDB" id="A0A0B1S426"/>
<accession>A0A0B1S426</accession>
<name>A0A0B1S426_OESDE</name>
<organism evidence="1 2">
    <name type="scientific">Oesophagostomum dentatum</name>
    <name type="common">Nodular worm</name>
    <dbReference type="NCBI Taxonomy" id="61180"/>
    <lineage>
        <taxon>Eukaryota</taxon>
        <taxon>Metazoa</taxon>
        <taxon>Ecdysozoa</taxon>
        <taxon>Nematoda</taxon>
        <taxon>Chromadorea</taxon>
        <taxon>Rhabditida</taxon>
        <taxon>Rhabditina</taxon>
        <taxon>Rhabditomorpha</taxon>
        <taxon>Strongyloidea</taxon>
        <taxon>Strongylidae</taxon>
        <taxon>Oesophagostomum</taxon>
    </lineage>
</organism>
<sequence>MRYVRLLKRMMAWIIWSAYRSRSQIRCTLPPIVSFRTTSAKVMVKSTRKLVMKRTSQCSTVSSDQILLGDF</sequence>
<evidence type="ECO:0000313" key="2">
    <source>
        <dbReference type="Proteomes" id="UP000053660"/>
    </source>
</evidence>
<keyword evidence="2" id="KW-1185">Reference proteome</keyword>
<evidence type="ECO:0000313" key="1">
    <source>
        <dbReference type="EMBL" id="KHJ77990.1"/>
    </source>
</evidence>
<dbReference type="EMBL" id="KN610218">
    <property type="protein sequence ID" value="KHJ77990.1"/>
    <property type="molecule type" value="Genomic_DNA"/>
</dbReference>
<dbReference type="Proteomes" id="UP000053660">
    <property type="component" value="Unassembled WGS sequence"/>
</dbReference>